<evidence type="ECO:0000313" key="3">
    <source>
        <dbReference type="Proteomes" id="UP000233551"/>
    </source>
</evidence>
<reference evidence="2 3" key="1">
    <citation type="submission" date="2017-11" db="EMBL/GenBank/DDBJ databases">
        <title>De-novo sequencing of pomegranate (Punica granatum L.) genome.</title>
        <authorList>
            <person name="Akparov Z."/>
            <person name="Amiraslanov A."/>
            <person name="Hajiyeva S."/>
            <person name="Abbasov M."/>
            <person name="Kaur K."/>
            <person name="Hamwieh A."/>
            <person name="Solovyev V."/>
            <person name="Salamov A."/>
            <person name="Braich B."/>
            <person name="Kosarev P."/>
            <person name="Mahmoud A."/>
            <person name="Hajiyev E."/>
            <person name="Babayeva S."/>
            <person name="Izzatullayeva V."/>
            <person name="Mammadov A."/>
            <person name="Mammadov A."/>
            <person name="Sharifova S."/>
            <person name="Ojaghi J."/>
            <person name="Eynullazada K."/>
            <person name="Bayramov B."/>
            <person name="Abdulazimova A."/>
            <person name="Shahmuradov I."/>
        </authorList>
    </citation>
    <scope>NUCLEOTIDE SEQUENCE [LARGE SCALE GENOMIC DNA]</scope>
    <source>
        <strain evidence="3">cv. AG2017</strain>
        <tissue evidence="2">Leaf</tissue>
    </source>
</reference>
<dbReference type="Proteomes" id="UP000233551">
    <property type="component" value="Unassembled WGS sequence"/>
</dbReference>
<dbReference type="EMBL" id="PGOL01007333">
    <property type="protein sequence ID" value="PKI32777.1"/>
    <property type="molecule type" value="Genomic_DNA"/>
</dbReference>
<keyword evidence="3" id="KW-1185">Reference proteome</keyword>
<protein>
    <submittedName>
        <fullName evidence="2">Uncharacterized protein</fullName>
    </submittedName>
</protein>
<gene>
    <name evidence="2" type="ORF">CRG98_046825</name>
</gene>
<evidence type="ECO:0000313" key="2">
    <source>
        <dbReference type="EMBL" id="PKI32777.1"/>
    </source>
</evidence>
<organism evidence="2 3">
    <name type="scientific">Punica granatum</name>
    <name type="common">Pomegranate</name>
    <dbReference type="NCBI Taxonomy" id="22663"/>
    <lineage>
        <taxon>Eukaryota</taxon>
        <taxon>Viridiplantae</taxon>
        <taxon>Streptophyta</taxon>
        <taxon>Embryophyta</taxon>
        <taxon>Tracheophyta</taxon>
        <taxon>Spermatophyta</taxon>
        <taxon>Magnoliopsida</taxon>
        <taxon>eudicotyledons</taxon>
        <taxon>Gunneridae</taxon>
        <taxon>Pentapetalae</taxon>
        <taxon>rosids</taxon>
        <taxon>malvids</taxon>
        <taxon>Myrtales</taxon>
        <taxon>Lythraceae</taxon>
        <taxon>Punica</taxon>
    </lineage>
</organism>
<dbReference type="AlphaFoldDB" id="A0A2I0HM17"/>
<accession>A0A2I0HM17</accession>
<sequence length="121" mass="13585">MPTRIPSPSKSIGSIRDFFFGKRPPQSPSEVYTGRPDNSGSKRPPRSPRGVTWLPRAIDLASKFHQEPSWRRPTRLLLVGSVQFPAGSVKAIWVCTRPKQPKPDSTKVQPNFLQSHPVSRD</sequence>
<comment type="caution">
    <text evidence="2">The sequence shown here is derived from an EMBL/GenBank/DDBJ whole genome shotgun (WGS) entry which is preliminary data.</text>
</comment>
<feature type="region of interest" description="Disordered" evidence="1">
    <location>
        <begin position="1"/>
        <end position="51"/>
    </location>
</feature>
<feature type="compositionally biased region" description="Polar residues" evidence="1">
    <location>
        <begin position="106"/>
        <end position="121"/>
    </location>
</feature>
<proteinExistence type="predicted"/>
<feature type="region of interest" description="Disordered" evidence="1">
    <location>
        <begin position="98"/>
        <end position="121"/>
    </location>
</feature>
<feature type="compositionally biased region" description="Polar residues" evidence="1">
    <location>
        <begin position="1"/>
        <end position="12"/>
    </location>
</feature>
<evidence type="ECO:0000256" key="1">
    <source>
        <dbReference type="SAM" id="MobiDB-lite"/>
    </source>
</evidence>
<name>A0A2I0HM17_PUNGR</name>